<dbReference type="GO" id="GO:0003677">
    <property type="term" value="F:DNA binding"/>
    <property type="evidence" value="ECO:0007669"/>
    <property type="project" value="UniProtKB-KW"/>
</dbReference>
<dbReference type="Pfam" id="PF01638">
    <property type="entry name" value="HxlR"/>
    <property type="match status" value="1"/>
</dbReference>
<protein>
    <submittedName>
        <fullName evidence="5">Transcriptional regulator</fullName>
    </submittedName>
</protein>
<evidence type="ECO:0000313" key="6">
    <source>
        <dbReference type="Proteomes" id="UP000246050"/>
    </source>
</evidence>
<dbReference type="InterPro" id="IPR036388">
    <property type="entry name" value="WH-like_DNA-bd_sf"/>
</dbReference>
<dbReference type="Proteomes" id="UP000246050">
    <property type="component" value="Unassembled WGS sequence"/>
</dbReference>
<keyword evidence="3" id="KW-0804">Transcription</keyword>
<gene>
    <name evidence="5" type="ORF">DKT69_06030</name>
</gene>
<dbReference type="InterPro" id="IPR002577">
    <property type="entry name" value="HTH_HxlR"/>
</dbReference>
<proteinExistence type="predicted"/>
<evidence type="ECO:0000259" key="4">
    <source>
        <dbReference type="PROSITE" id="PS51118"/>
    </source>
</evidence>
<dbReference type="OrthoDB" id="3293788at2"/>
<dbReference type="CDD" id="cd00090">
    <property type="entry name" value="HTH_ARSR"/>
    <property type="match status" value="1"/>
</dbReference>
<dbReference type="PROSITE" id="PS51118">
    <property type="entry name" value="HTH_HXLR"/>
    <property type="match status" value="1"/>
</dbReference>
<name>A0A317DU86_9ACTN</name>
<evidence type="ECO:0000313" key="5">
    <source>
        <dbReference type="EMBL" id="PWR16375.1"/>
    </source>
</evidence>
<evidence type="ECO:0000256" key="1">
    <source>
        <dbReference type="ARBA" id="ARBA00023015"/>
    </source>
</evidence>
<keyword evidence="2" id="KW-0238">DNA-binding</keyword>
<organism evidence="5 6">
    <name type="scientific">Micromonospora sicca</name>
    <dbReference type="NCBI Taxonomy" id="2202420"/>
    <lineage>
        <taxon>Bacteria</taxon>
        <taxon>Bacillati</taxon>
        <taxon>Actinomycetota</taxon>
        <taxon>Actinomycetes</taxon>
        <taxon>Micromonosporales</taxon>
        <taxon>Micromonosporaceae</taxon>
        <taxon>Micromonospora</taxon>
    </lineage>
</organism>
<reference evidence="5 6" key="1">
    <citation type="submission" date="2018-05" db="EMBL/GenBank/DDBJ databases">
        <title>Micromonosporas from Atacama Desert.</title>
        <authorList>
            <person name="Carro L."/>
            <person name="Golinska P."/>
            <person name="Klenk H.-P."/>
            <person name="Goodfellow M."/>
        </authorList>
    </citation>
    <scope>NUCLEOTIDE SEQUENCE [LARGE SCALE GENOMIC DNA]</scope>
    <source>
        <strain evidence="5 6">4G51</strain>
    </source>
</reference>
<dbReference type="InterPro" id="IPR011991">
    <property type="entry name" value="ArsR-like_HTH"/>
</dbReference>
<dbReference type="PANTHER" id="PTHR33204:SF39">
    <property type="entry name" value="TRANSCRIPTIONAL REGULATORY PROTEIN"/>
    <property type="match status" value="1"/>
</dbReference>
<feature type="domain" description="HTH hxlR-type" evidence="4">
    <location>
        <begin position="51"/>
        <end position="149"/>
    </location>
</feature>
<keyword evidence="1" id="KW-0805">Transcription regulation</keyword>
<comment type="caution">
    <text evidence="5">The sequence shown here is derived from an EMBL/GenBank/DDBJ whole genome shotgun (WGS) entry which is preliminary data.</text>
</comment>
<dbReference type="SUPFAM" id="SSF46785">
    <property type="entry name" value="Winged helix' DNA-binding domain"/>
    <property type="match status" value="1"/>
</dbReference>
<dbReference type="PANTHER" id="PTHR33204">
    <property type="entry name" value="TRANSCRIPTIONAL REGULATOR, MARR FAMILY"/>
    <property type="match status" value="1"/>
</dbReference>
<evidence type="ECO:0000256" key="2">
    <source>
        <dbReference type="ARBA" id="ARBA00023125"/>
    </source>
</evidence>
<dbReference type="InterPro" id="IPR036390">
    <property type="entry name" value="WH_DNA-bd_sf"/>
</dbReference>
<dbReference type="EMBL" id="QGKS01000127">
    <property type="protein sequence ID" value="PWR16375.1"/>
    <property type="molecule type" value="Genomic_DNA"/>
</dbReference>
<sequence length="158" mass="17698">MGTPCGCDENFFPPERETPQAYFPLESRHLKVRYAPKESNGVNPDLFNRNCGSRKVIDRIGDRWSVLLVLALADGDKRYGELAERVDGISQKMLTQTLRGLERDGLVTRTVHATVPPRVDYALTDLGRSVLDLVAGLEDWATTHLAEVEAARARYDAR</sequence>
<evidence type="ECO:0000256" key="3">
    <source>
        <dbReference type="ARBA" id="ARBA00023163"/>
    </source>
</evidence>
<accession>A0A317DU86</accession>
<dbReference type="Gene3D" id="1.10.10.10">
    <property type="entry name" value="Winged helix-like DNA-binding domain superfamily/Winged helix DNA-binding domain"/>
    <property type="match status" value="1"/>
</dbReference>
<dbReference type="AlphaFoldDB" id="A0A317DU86"/>